<evidence type="ECO:0000313" key="2">
    <source>
        <dbReference type="EMBL" id="QQR93157.1"/>
    </source>
</evidence>
<dbReference type="InterPro" id="IPR016040">
    <property type="entry name" value="NAD(P)-bd_dom"/>
</dbReference>
<evidence type="ECO:0000259" key="1">
    <source>
        <dbReference type="Pfam" id="PF16363"/>
    </source>
</evidence>
<accession>A0A7T9I2V6</accession>
<dbReference type="AlphaFoldDB" id="A0A7T9I2V6"/>
<gene>
    <name evidence="2" type="ORF">IPJ89_02880</name>
</gene>
<proteinExistence type="predicted"/>
<sequence>MRVLVTGAAGFYGWTMVQRLLKKPEIEKVIGVDNFSRTFFDRIKPELLGENTARFEMHKMDYAKLDAHILNNFDLDAIIHFAAFVSIDESMLIPNEYFLNNEIGTFNFSQSILKTKKQPQLIFASSPEVYGNPRYTPIDENHPLNPRSTYAATKVACEKHCMSMYEWYGYPVTAMRNFNTYGPNQNIWGHGAVLPTFINRALHSEPLRIEGDGTQTRDFMFIEDAVAAYEMALDNPKKAKGEIFNIGTGVQTSVKDLAQKVLTATNSKSTIEFVPGRKGDLFALAADTKKIHEKLGWQPTTPFETGLKKTVEWYKQYQK</sequence>
<reference evidence="2" key="1">
    <citation type="submission" date="2020-11" db="EMBL/GenBank/DDBJ databases">
        <title>Connecting structure to function with the recovery of over 1000 high-quality activated sludge metagenome-assembled genomes encoding full-length rRNA genes using long-read sequencing.</title>
        <authorList>
            <person name="Singleton C.M."/>
            <person name="Petriglieri F."/>
            <person name="Kristensen J.M."/>
            <person name="Kirkegaard R.H."/>
            <person name="Michaelsen T.Y."/>
            <person name="Andersen M.H."/>
            <person name="Karst S.M."/>
            <person name="Dueholm M.S."/>
            <person name="Nielsen P.H."/>
            <person name="Albertsen M."/>
        </authorList>
    </citation>
    <scope>NUCLEOTIDE SEQUENCE</scope>
    <source>
        <strain evidence="2">Fred_18-Q3-R57-64_BAT3C.431</strain>
    </source>
</reference>
<dbReference type="PRINTS" id="PR01713">
    <property type="entry name" value="NUCEPIMERASE"/>
</dbReference>
<name>A0A7T9I2V6_9ARCH</name>
<dbReference type="InterPro" id="IPR036291">
    <property type="entry name" value="NAD(P)-bd_dom_sf"/>
</dbReference>
<dbReference type="Proteomes" id="UP000596004">
    <property type="component" value="Chromosome"/>
</dbReference>
<dbReference type="Gene3D" id="3.90.25.10">
    <property type="entry name" value="UDP-galactose 4-epimerase, domain 1"/>
    <property type="match status" value="1"/>
</dbReference>
<organism evidence="2">
    <name type="scientific">Candidatus Iainarchaeum sp</name>
    <dbReference type="NCBI Taxonomy" id="3101447"/>
    <lineage>
        <taxon>Archaea</taxon>
        <taxon>Candidatus Iainarchaeota</taxon>
        <taxon>Candidatus Iainarchaeia</taxon>
        <taxon>Candidatus Iainarchaeales</taxon>
        <taxon>Candidatus Iainarchaeaceae</taxon>
        <taxon>Candidatus Iainarchaeum</taxon>
    </lineage>
</organism>
<dbReference type="PANTHER" id="PTHR43000">
    <property type="entry name" value="DTDP-D-GLUCOSE 4,6-DEHYDRATASE-RELATED"/>
    <property type="match status" value="1"/>
</dbReference>
<dbReference type="Gene3D" id="3.40.50.720">
    <property type="entry name" value="NAD(P)-binding Rossmann-like Domain"/>
    <property type="match status" value="1"/>
</dbReference>
<protein>
    <submittedName>
        <fullName evidence="2">GDP-mannose 4,6-dehydratase</fullName>
    </submittedName>
</protein>
<dbReference type="EMBL" id="CP064981">
    <property type="protein sequence ID" value="QQR93157.1"/>
    <property type="molecule type" value="Genomic_DNA"/>
</dbReference>
<feature type="domain" description="NAD(P)-binding" evidence="1">
    <location>
        <begin position="4"/>
        <end position="310"/>
    </location>
</feature>
<dbReference type="SUPFAM" id="SSF51735">
    <property type="entry name" value="NAD(P)-binding Rossmann-fold domains"/>
    <property type="match status" value="1"/>
</dbReference>
<dbReference type="Pfam" id="PF16363">
    <property type="entry name" value="GDP_Man_Dehyd"/>
    <property type="match status" value="1"/>
</dbReference>